<name>A0ABU5DWV1_9PROT</name>
<dbReference type="Proteomes" id="UP001271769">
    <property type="component" value="Unassembled WGS sequence"/>
</dbReference>
<dbReference type="RefSeq" id="WP_320500205.1">
    <property type="nucleotide sequence ID" value="NZ_JAXCLX010000001.1"/>
</dbReference>
<evidence type="ECO:0000313" key="2">
    <source>
        <dbReference type="EMBL" id="MDY0871780.1"/>
    </source>
</evidence>
<gene>
    <name evidence="2" type="ORF">SMD31_07595</name>
</gene>
<keyword evidence="3" id="KW-1185">Reference proteome</keyword>
<feature type="signal peptide" evidence="1">
    <location>
        <begin position="1"/>
        <end position="24"/>
    </location>
</feature>
<proteinExistence type="predicted"/>
<reference evidence="2 3" key="1">
    <citation type="journal article" date="2013" name="Antonie Van Leeuwenhoek">
        <title>Dongia rigui sp. nov., isolated from freshwater of a large wetland in Korea.</title>
        <authorList>
            <person name="Baik K.S."/>
            <person name="Hwang Y.M."/>
            <person name="Choi J.S."/>
            <person name="Kwon J."/>
            <person name="Seong C.N."/>
        </authorList>
    </citation>
    <scope>NUCLEOTIDE SEQUENCE [LARGE SCALE GENOMIC DNA]</scope>
    <source>
        <strain evidence="2 3">04SU4-P</strain>
    </source>
</reference>
<feature type="chain" id="PRO_5046236700" description="Lipoprotein" evidence="1">
    <location>
        <begin position="25"/>
        <end position="135"/>
    </location>
</feature>
<dbReference type="EMBL" id="JAXCLX010000001">
    <property type="protein sequence ID" value="MDY0871780.1"/>
    <property type="molecule type" value="Genomic_DNA"/>
</dbReference>
<keyword evidence="1" id="KW-0732">Signal</keyword>
<comment type="caution">
    <text evidence="2">The sequence shown here is derived from an EMBL/GenBank/DDBJ whole genome shotgun (WGS) entry which is preliminary data.</text>
</comment>
<sequence>MPALRLKTLYVIATVALALPAVTACDSYKEDVATVQAAESVVPGKTNDAVAREIAGARGSVAWKGEKAARYNNDAIALVTADIERVGQSGATHKVQLEFVNNRETRKVAFEQATIDGKPQTLLGGALALFMMQLD</sequence>
<accession>A0ABU5DWV1</accession>
<dbReference type="PROSITE" id="PS51257">
    <property type="entry name" value="PROKAR_LIPOPROTEIN"/>
    <property type="match status" value="1"/>
</dbReference>
<protein>
    <recommendedName>
        <fullName evidence="4">Lipoprotein</fullName>
    </recommendedName>
</protein>
<organism evidence="2 3">
    <name type="scientific">Dongia rigui</name>
    <dbReference type="NCBI Taxonomy" id="940149"/>
    <lineage>
        <taxon>Bacteria</taxon>
        <taxon>Pseudomonadati</taxon>
        <taxon>Pseudomonadota</taxon>
        <taxon>Alphaproteobacteria</taxon>
        <taxon>Rhodospirillales</taxon>
        <taxon>Dongiaceae</taxon>
        <taxon>Dongia</taxon>
    </lineage>
</organism>
<evidence type="ECO:0000313" key="3">
    <source>
        <dbReference type="Proteomes" id="UP001271769"/>
    </source>
</evidence>
<evidence type="ECO:0008006" key="4">
    <source>
        <dbReference type="Google" id="ProtNLM"/>
    </source>
</evidence>
<evidence type="ECO:0000256" key="1">
    <source>
        <dbReference type="SAM" id="SignalP"/>
    </source>
</evidence>